<gene>
    <name evidence="1" type="ORF">T440DRAFT_471985</name>
</gene>
<keyword evidence="2" id="KW-1185">Reference proteome</keyword>
<sequence length="90" mass="10273">MKSSMHSRFASHVIPAIISPPHVSSDPDQTQYRWCFLPCRLAVIRGKFNSLFNLPNLVFAVKLVSDQLQLASHFLPFLHRSRGNALEREV</sequence>
<protein>
    <submittedName>
        <fullName evidence="1">Uncharacterized protein</fullName>
    </submittedName>
</protein>
<reference evidence="1" key="1">
    <citation type="submission" date="2020-01" db="EMBL/GenBank/DDBJ databases">
        <authorList>
            <consortium name="DOE Joint Genome Institute"/>
            <person name="Haridas S."/>
            <person name="Albert R."/>
            <person name="Binder M."/>
            <person name="Bloem J."/>
            <person name="Labutti K."/>
            <person name="Salamov A."/>
            <person name="Andreopoulos B."/>
            <person name="Baker S.E."/>
            <person name="Barry K."/>
            <person name="Bills G."/>
            <person name="Bluhm B.H."/>
            <person name="Cannon C."/>
            <person name="Castanera R."/>
            <person name="Culley D.E."/>
            <person name="Daum C."/>
            <person name="Ezra D."/>
            <person name="Gonzalez J.B."/>
            <person name="Henrissat B."/>
            <person name="Kuo A."/>
            <person name="Liang C."/>
            <person name="Lipzen A."/>
            <person name="Lutzoni F."/>
            <person name="Magnuson J."/>
            <person name="Mondo S."/>
            <person name="Nolan M."/>
            <person name="Ohm R."/>
            <person name="Pangilinan J."/>
            <person name="Park H.-J."/>
            <person name="Ramirez L."/>
            <person name="Alfaro M."/>
            <person name="Sun H."/>
            <person name="Tritt A."/>
            <person name="Yoshinaga Y."/>
            <person name="Zwiers L.-H."/>
            <person name="Turgeon B.G."/>
            <person name="Goodwin S.B."/>
            <person name="Spatafora J.W."/>
            <person name="Crous P.W."/>
            <person name="Grigoriev I.V."/>
        </authorList>
    </citation>
    <scope>NUCLEOTIDE SEQUENCE</scope>
    <source>
        <strain evidence="1">IPT5</strain>
    </source>
</reference>
<dbReference type="EMBL" id="MU006336">
    <property type="protein sequence ID" value="KAF2846340.1"/>
    <property type="molecule type" value="Genomic_DNA"/>
</dbReference>
<evidence type="ECO:0000313" key="2">
    <source>
        <dbReference type="Proteomes" id="UP000799423"/>
    </source>
</evidence>
<dbReference type="AlphaFoldDB" id="A0A6A7ASP8"/>
<organism evidence="1 2">
    <name type="scientific">Plenodomus tracheiphilus IPT5</name>
    <dbReference type="NCBI Taxonomy" id="1408161"/>
    <lineage>
        <taxon>Eukaryota</taxon>
        <taxon>Fungi</taxon>
        <taxon>Dikarya</taxon>
        <taxon>Ascomycota</taxon>
        <taxon>Pezizomycotina</taxon>
        <taxon>Dothideomycetes</taxon>
        <taxon>Pleosporomycetidae</taxon>
        <taxon>Pleosporales</taxon>
        <taxon>Pleosporineae</taxon>
        <taxon>Leptosphaeriaceae</taxon>
        <taxon>Plenodomus</taxon>
    </lineage>
</organism>
<evidence type="ECO:0000313" key="1">
    <source>
        <dbReference type="EMBL" id="KAF2846340.1"/>
    </source>
</evidence>
<name>A0A6A7ASP8_9PLEO</name>
<proteinExistence type="predicted"/>
<accession>A0A6A7ASP8</accession>
<dbReference type="Proteomes" id="UP000799423">
    <property type="component" value="Unassembled WGS sequence"/>
</dbReference>